<feature type="chain" id="PRO_5020236058" description="Entry exclusion lipoprotein TrbK" evidence="2">
    <location>
        <begin position="25"/>
        <end position="82"/>
    </location>
</feature>
<proteinExistence type="predicted"/>
<feature type="signal peptide" evidence="2">
    <location>
        <begin position="1"/>
        <end position="24"/>
    </location>
</feature>
<protein>
    <recommendedName>
        <fullName evidence="5">Entry exclusion lipoprotein TrbK</fullName>
    </recommendedName>
</protein>
<evidence type="ECO:0000256" key="2">
    <source>
        <dbReference type="SAM" id="SignalP"/>
    </source>
</evidence>
<evidence type="ECO:0000313" key="4">
    <source>
        <dbReference type="Proteomes" id="UP000306631"/>
    </source>
</evidence>
<dbReference type="AlphaFoldDB" id="A0A4S2D4C5"/>
<reference evidence="3 4" key="1">
    <citation type="submission" date="2019-04" db="EMBL/GenBank/DDBJ databases">
        <title>Microbes associate with the intestines of laboratory mice.</title>
        <authorList>
            <person name="Navarre W."/>
            <person name="Wong E."/>
            <person name="Huang K."/>
            <person name="Tropini C."/>
            <person name="Ng K."/>
            <person name="Yu B."/>
        </authorList>
    </citation>
    <scope>NUCLEOTIDE SEQUENCE [LARGE SCALE GENOMIC DNA]</scope>
    <source>
        <strain evidence="3 4">NM62_B4-13</strain>
    </source>
</reference>
<gene>
    <name evidence="3" type="ORF">E5352_02675</name>
</gene>
<name>A0A4S2D4C5_STEMA</name>
<dbReference type="RefSeq" id="WP_017355255.1">
    <property type="nucleotide sequence ID" value="NZ_SRYW01000002.1"/>
</dbReference>
<dbReference type="EMBL" id="SRYW01000002">
    <property type="protein sequence ID" value="TGY36418.1"/>
    <property type="molecule type" value="Genomic_DNA"/>
</dbReference>
<comment type="caution">
    <text evidence="3">The sequence shown here is derived from an EMBL/GenBank/DDBJ whole genome shotgun (WGS) entry which is preliminary data.</text>
</comment>
<dbReference type="Proteomes" id="UP000306631">
    <property type="component" value="Unassembled WGS sequence"/>
</dbReference>
<organism evidence="3 4">
    <name type="scientific">Stenotrophomonas maltophilia</name>
    <name type="common">Pseudomonas maltophilia</name>
    <name type="synonym">Xanthomonas maltophilia</name>
    <dbReference type="NCBI Taxonomy" id="40324"/>
    <lineage>
        <taxon>Bacteria</taxon>
        <taxon>Pseudomonadati</taxon>
        <taxon>Pseudomonadota</taxon>
        <taxon>Gammaproteobacteria</taxon>
        <taxon>Lysobacterales</taxon>
        <taxon>Lysobacteraceae</taxon>
        <taxon>Stenotrophomonas</taxon>
        <taxon>Stenotrophomonas maltophilia group</taxon>
    </lineage>
</organism>
<sequence>MNLSLCVRTAAVAAVLSLSLSACATTDDVAGPPQCEDSPLVKELPDQVARRESRCRDSIQVWSSEKRGSDQPLDFSGKNKGD</sequence>
<evidence type="ECO:0008006" key="5">
    <source>
        <dbReference type="Google" id="ProtNLM"/>
    </source>
</evidence>
<evidence type="ECO:0000313" key="3">
    <source>
        <dbReference type="EMBL" id="TGY36418.1"/>
    </source>
</evidence>
<accession>A0A4S2D4C5</accession>
<evidence type="ECO:0000256" key="1">
    <source>
        <dbReference type="SAM" id="MobiDB-lite"/>
    </source>
</evidence>
<dbReference type="OrthoDB" id="6046130at2"/>
<feature type="region of interest" description="Disordered" evidence="1">
    <location>
        <begin position="61"/>
        <end position="82"/>
    </location>
</feature>
<keyword evidence="2" id="KW-0732">Signal</keyword>